<sequence>MEVLSSLYWYLPKHEDEDHFSYEEHDGAHCCVMVEEDIEAEFAKITEISSFSGDGEEEEGEVLLLKLNYEEVLSAWSEHGPLYTDDDHYLLPMAATSGCYYVSSSEMVEEKREGKLA</sequence>
<organism evidence="1 2">
    <name type="scientific">Rhodamnia argentea</name>
    <dbReference type="NCBI Taxonomy" id="178133"/>
    <lineage>
        <taxon>Eukaryota</taxon>
        <taxon>Viridiplantae</taxon>
        <taxon>Streptophyta</taxon>
        <taxon>Embryophyta</taxon>
        <taxon>Tracheophyta</taxon>
        <taxon>Spermatophyta</taxon>
        <taxon>Magnoliopsida</taxon>
        <taxon>eudicotyledons</taxon>
        <taxon>Gunneridae</taxon>
        <taxon>Pentapetalae</taxon>
        <taxon>rosids</taxon>
        <taxon>malvids</taxon>
        <taxon>Myrtales</taxon>
        <taxon>Myrtaceae</taxon>
        <taxon>Myrtoideae</taxon>
        <taxon>Myrteae</taxon>
        <taxon>Australasian group</taxon>
        <taxon>Rhodamnia</taxon>
    </lineage>
</organism>
<protein>
    <submittedName>
        <fullName evidence="2">Uncharacterized protein LOC115736762 isoform X1</fullName>
    </submittedName>
</protein>
<keyword evidence="1" id="KW-1185">Reference proteome</keyword>
<dbReference type="GeneID" id="115736762"/>
<dbReference type="KEGG" id="rarg:115736762"/>
<evidence type="ECO:0000313" key="1">
    <source>
        <dbReference type="Proteomes" id="UP000827889"/>
    </source>
</evidence>
<dbReference type="AlphaFoldDB" id="A0A8B8NPL8"/>
<name>A0A8B8NPL8_9MYRT</name>
<proteinExistence type="predicted"/>
<dbReference type="RefSeq" id="XP_030524455.2">
    <property type="nucleotide sequence ID" value="XM_030668595.2"/>
</dbReference>
<evidence type="ECO:0000313" key="2">
    <source>
        <dbReference type="RefSeq" id="XP_030524455.2"/>
    </source>
</evidence>
<reference evidence="2" key="1">
    <citation type="submission" date="2025-08" db="UniProtKB">
        <authorList>
            <consortium name="RefSeq"/>
        </authorList>
    </citation>
    <scope>IDENTIFICATION</scope>
    <source>
        <tissue evidence="2">Leaf</tissue>
    </source>
</reference>
<gene>
    <name evidence="2" type="primary">LOC115736762</name>
</gene>
<accession>A0A8B8NPL8</accession>
<dbReference type="Proteomes" id="UP000827889">
    <property type="component" value="Chromosome 8"/>
</dbReference>